<dbReference type="GO" id="GO:0005886">
    <property type="term" value="C:plasma membrane"/>
    <property type="evidence" value="ECO:0007669"/>
    <property type="project" value="InterPro"/>
</dbReference>
<dbReference type="Gene3D" id="3.30.479.30">
    <property type="entry name" value="Band 7 domain"/>
    <property type="match status" value="1"/>
</dbReference>
<protein>
    <submittedName>
        <fullName evidence="3">Membrane protease subunit stomatin/prohibitin-like protein</fullName>
    </submittedName>
</protein>
<comment type="similarity">
    <text evidence="1">Belongs to the band 7/mec-2 family.</text>
</comment>
<evidence type="ECO:0000256" key="1">
    <source>
        <dbReference type="ARBA" id="ARBA00008164"/>
    </source>
</evidence>
<dbReference type="InterPro" id="IPR036013">
    <property type="entry name" value="Band_7/SPFH_dom_sf"/>
</dbReference>
<sequence>MKTIIINENQRGLLFKNGKFAAYLKPGKHVKFGCSFSVEVLHTGSEFKVPGYNLEIFLKNAELAGEVDVVDVADETLALHFVNGKYAGTLTSGKYAFFKIHDKHEFRPVDITTPEVSDAVPQYLFASIPKYLFTKVEVADYQKARLCYDGKFVRLLEQGTYYFWNNGTKVTAGLADTRLLQMDITGQEMMTLDKVALRINFVCSYKITDYVKIHTEIDDYERQIHILLQLALREYVGRYRLDEILENKEQMSSAMLARLKEKEAGYFVTFSDAGVKDIILPGEIRNIMNTVLIAEKKAQANVITRREEVASTRSLLNTAKLMDENQTLYKLKELEYLEKICDNVGSISVTGGTDLLSQLTKILKGA</sequence>
<dbReference type="RefSeq" id="WP_004097912.1">
    <property type="nucleotide sequence ID" value="NZ_AFGF01000183.1"/>
</dbReference>
<dbReference type="eggNOG" id="COG0330">
    <property type="taxonomic scope" value="Bacteria"/>
</dbReference>
<dbReference type="AlphaFoldDB" id="F7NMP8"/>
<dbReference type="GO" id="GO:0006508">
    <property type="term" value="P:proteolysis"/>
    <property type="evidence" value="ECO:0007669"/>
    <property type="project" value="UniProtKB-KW"/>
</dbReference>
<name>F7NMP8_9FIRM</name>
<accession>F7NMP8</accession>
<gene>
    <name evidence="3" type="ORF">ALO_16896</name>
</gene>
<keyword evidence="3" id="KW-0645">Protease</keyword>
<comment type="caution">
    <text evidence="3">The sequence shown here is derived from an EMBL/GenBank/DDBJ whole genome shotgun (WGS) entry which is preliminary data.</text>
</comment>
<dbReference type="PANTHER" id="PTHR10264">
    <property type="entry name" value="BAND 7 PROTEIN-RELATED"/>
    <property type="match status" value="1"/>
</dbReference>
<dbReference type="EMBL" id="AFGF01000183">
    <property type="protein sequence ID" value="EGO62676.1"/>
    <property type="molecule type" value="Genomic_DNA"/>
</dbReference>
<dbReference type="GO" id="GO:0008233">
    <property type="term" value="F:peptidase activity"/>
    <property type="evidence" value="ECO:0007669"/>
    <property type="project" value="UniProtKB-KW"/>
</dbReference>
<dbReference type="SMART" id="SM00244">
    <property type="entry name" value="PHB"/>
    <property type="match status" value="1"/>
</dbReference>
<evidence type="ECO:0000313" key="3">
    <source>
        <dbReference type="EMBL" id="EGO62676.1"/>
    </source>
</evidence>
<reference evidence="3 4" key="1">
    <citation type="journal article" date="2011" name="EMBO J.">
        <title>Structural diversity of bacterial flagellar motors.</title>
        <authorList>
            <person name="Chen S."/>
            <person name="Beeby M."/>
            <person name="Murphy G.E."/>
            <person name="Leadbetter J.R."/>
            <person name="Hendrixson D.R."/>
            <person name="Briegel A."/>
            <person name="Li Z."/>
            <person name="Shi J."/>
            <person name="Tocheva E.I."/>
            <person name="Muller A."/>
            <person name="Dobro M.J."/>
            <person name="Jensen G.J."/>
        </authorList>
    </citation>
    <scope>NUCLEOTIDE SEQUENCE [LARGE SCALE GENOMIC DNA]</scope>
    <source>
        <strain evidence="3 4">DSM 6540</strain>
    </source>
</reference>
<evidence type="ECO:0000313" key="4">
    <source>
        <dbReference type="Proteomes" id="UP000003240"/>
    </source>
</evidence>
<feature type="domain" description="Band 7" evidence="2">
    <location>
        <begin position="133"/>
        <end position="292"/>
    </location>
</feature>
<organism evidence="3 4">
    <name type="scientific">Acetonema longum DSM 6540</name>
    <dbReference type="NCBI Taxonomy" id="1009370"/>
    <lineage>
        <taxon>Bacteria</taxon>
        <taxon>Bacillati</taxon>
        <taxon>Bacillota</taxon>
        <taxon>Negativicutes</taxon>
        <taxon>Acetonemataceae</taxon>
        <taxon>Acetonema</taxon>
    </lineage>
</organism>
<evidence type="ECO:0000259" key="2">
    <source>
        <dbReference type="SMART" id="SM00244"/>
    </source>
</evidence>
<keyword evidence="4" id="KW-1185">Reference proteome</keyword>
<keyword evidence="3" id="KW-0378">Hydrolase</keyword>
<dbReference type="InterPro" id="IPR043202">
    <property type="entry name" value="Band-7_stomatin-like"/>
</dbReference>
<dbReference type="Proteomes" id="UP000003240">
    <property type="component" value="Unassembled WGS sequence"/>
</dbReference>
<dbReference type="OrthoDB" id="5501731at2"/>
<dbReference type="PANTHER" id="PTHR10264:SF83">
    <property type="entry name" value="BLL5629 PROTEIN"/>
    <property type="match status" value="1"/>
</dbReference>
<dbReference type="Pfam" id="PF01145">
    <property type="entry name" value="Band_7"/>
    <property type="match status" value="1"/>
</dbReference>
<dbReference type="CDD" id="cd13438">
    <property type="entry name" value="SPFH_eoslipins_u2"/>
    <property type="match status" value="1"/>
</dbReference>
<dbReference type="InterPro" id="IPR001107">
    <property type="entry name" value="Band_7"/>
</dbReference>
<dbReference type="SUPFAM" id="SSF117892">
    <property type="entry name" value="Band 7/SPFH domain"/>
    <property type="match status" value="1"/>
</dbReference>
<proteinExistence type="inferred from homology"/>
<dbReference type="STRING" id="1009370.ALO_16896"/>